<dbReference type="InterPro" id="IPR039863">
    <property type="entry name" value="DKK1-4"/>
</dbReference>
<feature type="chain" id="PRO_5035210120" evidence="10">
    <location>
        <begin position="20"/>
        <end position="403"/>
    </location>
</feature>
<dbReference type="GO" id="GO:0048019">
    <property type="term" value="F:receptor antagonist activity"/>
    <property type="evidence" value="ECO:0000318"/>
    <property type="project" value="GO_Central"/>
</dbReference>
<evidence type="ECO:0000256" key="8">
    <source>
        <dbReference type="SAM" id="Coils"/>
    </source>
</evidence>
<evidence type="ECO:0000259" key="11">
    <source>
        <dbReference type="Pfam" id="PF04706"/>
    </source>
</evidence>
<feature type="region of interest" description="Disordered" evidence="9">
    <location>
        <begin position="371"/>
        <end position="403"/>
    </location>
</feature>
<evidence type="ECO:0000256" key="10">
    <source>
        <dbReference type="SAM" id="SignalP"/>
    </source>
</evidence>
<dbReference type="InterPro" id="IPR006796">
    <property type="entry name" value="Dickkopf_N"/>
</dbReference>
<feature type="region of interest" description="Disordered" evidence="9">
    <location>
        <begin position="319"/>
        <end position="341"/>
    </location>
</feature>
<keyword evidence="5" id="KW-0879">Wnt signaling pathway</keyword>
<keyword evidence="8" id="KW-0175">Coiled coil</keyword>
<keyword evidence="3" id="KW-0217">Developmental protein</keyword>
<evidence type="ECO:0000256" key="2">
    <source>
        <dbReference type="ARBA" id="ARBA00010842"/>
    </source>
</evidence>
<dbReference type="Gene3D" id="2.10.80.10">
    <property type="entry name" value="Lipase, subunit A"/>
    <property type="match status" value="1"/>
</dbReference>
<evidence type="ECO:0000313" key="13">
    <source>
        <dbReference type="RefSeq" id="XP_041447054.1"/>
    </source>
</evidence>
<dbReference type="PANTHER" id="PTHR12113:SF8">
    <property type="entry name" value="DICKKOPF-RELATED PROTEIN 3"/>
    <property type="match status" value="1"/>
</dbReference>
<evidence type="ECO:0000256" key="4">
    <source>
        <dbReference type="ARBA" id="ARBA00022525"/>
    </source>
</evidence>
<keyword evidence="7" id="KW-1015">Disulfide bond</keyword>
<dbReference type="Pfam" id="PF04706">
    <property type="entry name" value="Dickkopf_N"/>
    <property type="match status" value="1"/>
</dbReference>
<evidence type="ECO:0000256" key="5">
    <source>
        <dbReference type="ARBA" id="ARBA00022687"/>
    </source>
</evidence>
<evidence type="ECO:0000256" key="3">
    <source>
        <dbReference type="ARBA" id="ARBA00022473"/>
    </source>
</evidence>
<dbReference type="GeneID" id="100158374"/>
<dbReference type="GO" id="GO:0090090">
    <property type="term" value="P:negative regulation of canonical Wnt signaling pathway"/>
    <property type="evidence" value="ECO:0000318"/>
    <property type="project" value="GO_Central"/>
</dbReference>
<evidence type="ECO:0000256" key="1">
    <source>
        <dbReference type="ARBA" id="ARBA00004613"/>
    </source>
</evidence>
<dbReference type="PANTHER" id="PTHR12113">
    <property type="entry name" value="DICKKOPF3-LIKE 3"/>
    <property type="match status" value="1"/>
</dbReference>
<comment type="subcellular location">
    <subcellularLocation>
        <location evidence="1">Secreted</location>
    </subcellularLocation>
</comment>
<dbReference type="OrthoDB" id="6359792at2759"/>
<dbReference type="Proteomes" id="UP000186698">
    <property type="component" value="Chromosome 4S"/>
</dbReference>
<feature type="signal peptide" evidence="10">
    <location>
        <begin position="1"/>
        <end position="19"/>
    </location>
</feature>
<dbReference type="CTD" id="100158374"/>
<feature type="coiled-coil region" evidence="8">
    <location>
        <begin position="46"/>
        <end position="84"/>
    </location>
</feature>
<feature type="domain" description="Dickkopf N-terminal cysteine-rich" evidence="11">
    <location>
        <begin position="147"/>
        <end position="195"/>
    </location>
</feature>
<evidence type="ECO:0000313" key="12">
    <source>
        <dbReference type="Proteomes" id="UP000186698"/>
    </source>
</evidence>
<dbReference type="GO" id="GO:0005615">
    <property type="term" value="C:extracellular space"/>
    <property type="evidence" value="ECO:0000318"/>
    <property type="project" value="GO_Central"/>
</dbReference>
<protein>
    <submittedName>
        <fullName evidence="13">Dickkopf WNT signaling pathway inhibitor 3 S homeolog isoform X1</fullName>
    </submittedName>
</protein>
<accession>A0A8J1MYU2</accession>
<dbReference type="GO" id="GO:0016055">
    <property type="term" value="P:Wnt signaling pathway"/>
    <property type="evidence" value="ECO:0007669"/>
    <property type="project" value="UniProtKB-KW"/>
</dbReference>
<dbReference type="CDD" id="cd23274">
    <property type="entry name" value="Dkk3_Cys2"/>
    <property type="match status" value="1"/>
</dbReference>
<organism evidence="12 13">
    <name type="scientific">Xenopus laevis</name>
    <name type="common">African clawed frog</name>
    <dbReference type="NCBI Taxonomy" id="8355"/>
    <lineage>
        <taxon>Eukaryota</taxon>
        <taxon>Metazoa</taxon>
        <taxon>Chordata</taxon>
        <taxon>Craniata</taxon>
        <taxon>Vertebrata</taxon>
        <taxon>Euteleostomi</taxon>
        <taxon>Amphibia</taxon>
        <taxon>Batrachia</taxon>
        <taxon>Anura</taxon>
        <taxon>Pipoidea</taxon>
        <taxon>Pipidae</taxon>
        <taxon>Xenopodinae</taxon>
        <taxon>Xenopus</taxon>
        <taxon>Xenopus</taxon>
    </lineage>
</organism>
<keyword evidence="12" id="KW-1185">Reference proteome</keyword>
<dbReference type="RefSeq" id="XP_041447054.1">
    <property type="nucleotide sequence ID" value="XM_041591120.1"/>
</dbReference>
<sequence length="403" mass="44246">MPTCLLLILPLLFLGTVTPSPTRSPSESEEFLEAGGASQMDPMFSFTEEEESLNDMFREVEELMEDTQSKLQNAVKEMEAEEAHGLPGWAQLPPNYHNDSIVETEVGNETISMQKEIIKNTDNRTGSTLYSQTVITSVKSKEKQQQECIVDEDCKAGNYCHFGDSEYRCLLCKVMKPCTRDGECCEGLCVWGQCANVLKGEGGTICESQEDCNPGFCCSVHSNLLFPVCTPLPVKGEPCFDPSNKFVDILNWDVQPAGVLGRCPCSLGLVCQPQSYTLVSVCEEPSPAEGKRSDPEVPQVIPPFVGIMPQEGQYYEDGARLSDGQYSSPSEESLESRYGDPSLAGAKRVNVDIPEEMLPFVGIMEERAYEDSNVVPTSEGVDAGPLEETEPGLVVESPFDDHE</sequence>
<keyword evidence="6 10" id="KW-0732">Signal</keyword>
<reference evidence="13" key="1">
    <citation type="submission" date="2025-08" db="UniProtKB">
        <authorList>
            <consortium name="RefSeq"/>
        </authorList>
    </citation>
    <scope>IDENTIFICATION</scope>
    <source>
        <strain evidence="13">J_2021</strain>
        <tissue evidence="13">Erythrocytes</tissue>
    </source>
</reference>
<proteinExistence type="inferred from homology"/>
<keyword evidence="4" id="KW-0964">Secreted</keyword>
<evidence type="ECO:0000256" key="7">
    <source>
        <dbReference type="ARBA" id="ARBA00023157"/>
    </source>
</evidence>
<gene>
    <name evidence="13" type="primary">dkk3.S</name>
    <name evidence="13" type="synonym">dkk-3</name>
    <name evidence="13" type="synonym">dkk3</name>
    <name evidence="13" type="synonym">dkk3.L</name>
</gene>
<name>A0A8J1MYU2_XENLA</name>
<dbReference type="GO" id="GO:0039706">
    <property type="term" value="F:co-receptor binding"/>
    <property type="evidence" value="ECO:0000318"/>
    <property type="project" value="GO_Central"/>
</dbReference>
<dbReference type="AlphaFoldDB" id="A0A8J1MYU2"/>
<comment type="similarity">
    <text evidence="2">Belongs to the dickkopf family.</text>
</comment>
<dbReference type="InterPro" id="IPR047300">
    <property type="entry name" value="Dkk3_Cys2"/>
</dbReference>
<evidence type="ECO:0000256" key="6">
    <source>
        <dbReference type="ARBA" id="ARBA00022729"/>
    </source>
</evidence>
<evidence type="ECO:0000256" key="9">
    <source>
        <dbReference type="SAM" id="MobiDB-lite"/>
    </source>
</evidence>